<comment type="catalytic activity">
    <reaction evidence="7">
        <text>L-threonyl-[protein] + ATP = O-phospho-L-threonyl-[protein] + ADP + H(+)</text>
        <dbReference type="Rhea" id="RHEA:46608"/>
        <dbReference type="Rhea" id="RHEA-COMP:11060"/>
        <dbReference type="Rhea" id="RHEA-COMP:11605"/>
        <dbReference type="ChEBI" id="CHEBI:15378"/>
        <dbReference type="ChEBI" id="CHEBI:30013"/>
        <dbReference type="ChEBI" id="CHEBI:30616"/>
        <dbReference type="ChEBI" id="CHEBI:61977"/>
        <dbReference type="ChEBI" id="CHEBI:456216"/>
        <dbReference type="EC" id="2.7.11.1"/>
    </reaction>
</comment>
<evidence type="ECO:0000256" key="1">
    <source>
        <dbReference type="ARBA" id="ARBA00004167"/>
    </source>
</evidence>
<keyword evidence="9" id="KW-0812">Transmembrane</keyword>
<dbReference type="InterPro" id="IPR025287">
    <property type="entry name" value="WAK_GUB"/>
</dbReference>
<feature type="signal peptide" evidence="10">
    <location>
        <begin position="1"/>
        <end position="21"/>
    </location>
</feature>
<dbReference type="GO" id="GO:0016020">
    <property type="term" value="C:membrane"/>
    <property type="evidence" value="ECO:0007669"/>
    <property type="project" value="UniProtKB-SubCell"/>
</dbReference>
<dbReference type="EC" id="2.7.11.1" evidence="2"/>
<gene>
    <name evidence="13" type="ORF">Ccrd_021626</name>
</gene>
<evidence type="ECO:0000256" key="4">
    <source>
        <dbReference type="ARBA" id="ARBA00022741"/>
    </source>
</evidence>
<keyword evidence="4" id="KW-0547">Nucleotide-binding</keyword>
<evidence type="ECO:0000256" key="10">
    <source>
        <dbReference type="SAM" id="SignalP"/>
    </source>
</evidence>
<dbReference type="InterPro" id="IPR032872">
    <property type="entry name" value="WAK_assoc_C"/>
</dbReference>
<evidence type="ECO:0000256" key="3">
    <source>
        <dbReference type="ARBA" id="ARBA00022729"/>
    </source>
</evidence>
<reference evidence="13 14" key="1">
    <citation type="journal article" date="2016" name="Sci. Rep.">
        <title>The genome sequence of the outbreeding globe artichoke constructed de novo incorporating a phase-aware low-pass sequencing strategy of F1 progeny.</title>
        <authorList>
            <person name="Scaglione D."/>
            <person name="Reyes-Chin-Wo S."/>
            <person name="Acquadro A."/>
            <person name="Froenicke L."/>
            <person name="Portis E."/>
            <person name="Beitel C."/>
            <person name="Tirone M."/>
            <person name="Mauro R."/>
            <person name="Lo Monaco A."/>
            <person name="Mauromicale G."/>
            <person name="Faccioli P."/>
            <person name="Cattivelli L."/>
            <person name="Rieseberg L."/>
            <person name="Michelmore R."/>
            <person name="Lanteri S."/>
        </authorList>
    </citation>
    <scope>NUCLEOTIDE SEQUENCE [LARGE SCALE GENOMIC DNA]</scope>
    <source>
        <strain evidence="13">2C</strain>
    </source>
</reference>
<sequence length="365" mass="40172">MPPSSLFSAAVLLLLFLPHSGNLTVSLTEPNFSPFPGCEGTFSCGNIHNLDYPFTGGDRPDHCGPPEFRLTCSKDDYPELVADSVAYRVLEANLTGKSLVLARSDLWNNPCPNRIFNSTLDSRIFYAGGEENVDLTIFFGCSLSLMATQQPYRFYCDVDGVDLTDSYFFIGKVPIDPILKMIHCFKGVRIPLLRTVGDDLNRSILTLAEALTRGFQVIYSDPYNEQCSECSRLNGQCGFNVATGQFVCICNSRICSPPGVRLLPTIGAILVGIGIGFGIFVRRQRRKRRTITQTESKAILTTISSKGLTSNTRSNFTSSIPSYPSSKTTKDFGKSSYFGAQVFSYEELEVATDNFDDSRELGDAS</sequence>
<evidence type="ECO:0000256" key="2">
    <source>
        <dbReference type="ARBA" id="ARBA00012513"/>
    </source>
</evidence>
<keyword evidence="9" id="KW-1133">Transmembrane helix</keyword>
<dbReference type="Gramene" id="KVI00167">
    <property type="protein sequence ID" value="KVI00167"/>
    <property type="gene ID" value="Ccrd_021626"/>
</dbReference>
<evidence type="ECO:0000313" key="13">
    <source>
        <dbReference type="EMBL" id="KVI00167.1"/>
    </source>
</evidence>
<dbReference type="STRING" id="59895.A0A118JZN4"/>
<dbReference type="Pfam" id="PF14380">
    <property type="entry name" value="WAK_assoc"/>
    <property type="match status" value="1"/>
</dbReference>
<dbReference type="Proteomes" id="UP000243975">
    <property type="component" value="Unassembled WGS sequence"/>
</dbReference>
<dbReference type="EMBL" id="LEKV01003398">
    <property type="protein sequence ID" value="KVI00167.1"/>
    <property type="molecule type" value="Genomic_DNA"/>
</dbReference>
<dbReference type="Pfam" id="PF13947">
    <property type="entry name" value="GUB_WAK_bind"/>
    <property type="match status" value="1"/>
</dbReference>
<feature type="transmembrane region" description="Helical" evidence="9">
    <location>
        <begin position="262"/>
        <end position="281"/>
    </location>
</feature>
<dbReference type="PANTHER" id="PTHR46008:SF25">
    <property type="entry name" value="PROTEIN KINASE DOMAIN-CONTAINING PROTEIN"/>
    <property type="match status" value="1"/>
</dbReference>
<feature type="chain" id="PRO_5007159836" description="non-specific serine/threonine protein kinase" evidence="10">
    <location>
        <begin position="22"/>
        <end position="365"/>
    </location>
</feature>
<comment type="catalytic activity">
    <reaction evidence="8">
        <text>L-seryl-[protein] + ATP = O-phospho-L-seryl-[protein] + ADP + H(+)</text>
        <dbReference type="Rhea" id="RHEA:17989"/>
        <dbReference type="Rhea" id="RHEA-COMP:9863"/>
        <dbReference type="Rhea" id="RHEA-COMP:11604"/>
        <dbReference type="ChEBI" id="CHEBI:15378"/>
        <dbReference type="ChEBI" id="CHEBI:29999"/>
        <dbReference type="ChEBI" id="CHEBI:30616"/>
        <dbReference type="ChEBI" id="CHEBI:83421"/>
        <dbReference type="ChEBI" id="CHEBI:456216"/>
        <dbReference type="EC" id="2.7.11.1"/>
    </reaction>
</comment>
<feature type="domain" description="Wall-associated receptor kinase galacturonan-binding" evidence="11">
    <location>
        <begin position="38"/>
        <end position="102"/>
    </location>
</feature>
<comment type="caution">
    <text evidence="13">The sequence shown here is derived from an EMBL/GenBank/DDBJ whole genome shotgun (WGS) entry which is preliminary data.</text>
</comment>
<dbReference type="GO" id="GO:0030247">
    <property type="term" value="F:polysaccharide binding"/>
    <property type="evidence" value="ECO:0007669"/>
    <property type="project" value="InterPro"/>
</dbReference>
<dbReference type="PANTHER" id="PTHR46008">
    <property type="entry name" value="LEAF RUST 10 DISEASE-RESISTANCE LOCUS RECEPTOR-LIKE PROTEIN KINASE-LIKE 1.4"/>
    <property type="match status" value="1"/>
</dbReference>
<keyword evidence="14" id="KW-1185">Reference proteome</keyword>
<keyword evidence="9" id="KW-0472">Membrane</keyword>
<evidence type="ECO:0000256" key="9">
    <source>
        <dbReference type="SAM" id="Phobius"/>
    </source>
</evidence>
<organism evidence="13 14">
    <name type="scientific">Cynara cardunculus var. scolymus</name>
    <name type="common">Globe artichoke</name>
    <name type="synonym">Cynara scolymus</name>
    <dbReference type="NCBI Taxonomy" id="59895"/>
    <lineage>
        <taxon>Eukaryota</taxon>
        <taxon>Viridiplantae</taxon>
        <taxon>Streptophyta</taxon>
        <taxon>Embryophyta</taxon>
        <taxon>Tracheophyta</taxon>
        <taxon>Spermatophyta</taxon>
        <taxon>Magnoliopsida</taxon>
        <taxon>eudicotyledons</taxon>
        <taxon>Gunneridae</taxon>
        <taxon>Pentapetalae</taxon>
        <taxon>asterids</taxon>
        <taxon>campanulids</taxon>
        <taxon>Asterales</taxon>
        <taxon>Asteraceae</taxon>
        <taxon>Carduoideae</taxon>
        <taxon>Cardueae</taxon>
        <taxon>Carduinae</taxon>
        <taxon>Cynara</taxon>
    </lineage>
</organism>
<keyword evidence="5" id="KW-0067">ATP-binding</keyword>
<keyword evidence="6" id="KW-0325">Glycoprotein</keyword>
<proteinExistence type="predicted"/>
<evidence type="ECO:0000256" key="8">
    <source>
        <dbReference type="ARBA" id="ARBA00048679"/>
    </source>
</evidence>
<dbReference type="OMA" id="WINGSGF"/>
<accession>A0A118JZN4</accession>
<protein>
    <recommendedName>
        <fullName evidence="2">non-specific serine/threonine protein kinase</fullName>
        <ecNumber evidence="2">2.7.11.1</ecNumber>
    </recommendedName>
</protein>
<dbReference type="GO" id="GO:0005524">
    <property type="term" value="F:ATP binding"/>
    <property type="evidence" value="ECO:0007669"/>
    <property type="project" value="UniProtKB-KW"/>
</dbReference>
<dbReference type="AlphaFoldDB" id="A0A118JZN4"/>
<dbReference type="GO" id="GO:0004674">
    <property type="term" value="F:protein serine/threonine kinase activity"/>
    <property type="evidence" value="ECO:0007669"/>
    <property type="project" value="UniProtKB-EC"/>
</dbReference>
<evidence type="ECO:0000259" key="12">
    <source>
        <dbReference type="Pfam" id="PF14380"/>
    </source>
</evidence>
<keyword evidence="3 10" id="KW-0732">Signal</keyword>
<comment type="subcellular location">
    <subcellularLocation>
        <location evidence="1">Membrane</location>
        <topology evidence="1">Single-pass membrane protein</topology>
    </subcellularLocation>
</comment>
<evidence type="ECO:0000256" key="7">
    <source>
        <dbReference type="ARBA" id="ARBA00047899"/>
    </source>
</evidence>
<evidence type="ECO:0000313" key="14">
    <source>
        <dbReference type="Proteomes" id="UP000243975"/>
    </source>
</evidence>
<evidence type="ECO:0000256" key="5">
    <source>
        <dbReference type="ARBA" id="ARBA00022840"/>
    </source>
</evidence>
<evidence type="ECO:0000259" key="11">
    <source>
        <dbReference type="Pfam" id="PF13947"/>
    </source>
</evidence>
<name>A0A118JZN4_CYNCS</name>
<feature type="domain" description="Wall-associated receptor kinase C-terminal" evidence="12">
    <location>
        <begin position="182"/>
        <end position="252"/>
    </location>
</feature>
<evidence type="ECO:0000256" key="6">
    <source>
        <dbReference type="ARBA" id="ARBA00023180"/>
    </source>
</evidence>